<dbReference type="PATRIC" id="fig|264251.5.peg.2353"/>
<accession>A0A0H2KN85</accession>
<name>A0A0H2KN85_9MICO</name>
<feature type="compositionally biased region" description="Basic and acidic residues" evidence="1">
    <location>
        <begin position="23"/>
        <end position="39"/>
    </location>
</feature>
<protein>
    <submittedName>
        <fullName evidence="2">Uncharacterized protein</fullName>
    </submittedName>
</protein>
<sequence>MDVRQDREALDGHAAILPRRRRPEKELRPSVRAARGRELPSRQRAGLLGRSLAHMGAAHALELRAVTVDGLVEVVPYVDGRSLVDLVGRHESARGYSPAGAYGGLVPAFFRYGDAAHQWYGRGRTPSGGHAWVLACDCHEAGCWPFEVTVDADATTVVWRDLTQPFRPEWDYSALGAFAFDRAQYDDAVRQVAHLFR</sequence>
<proteinExistence type="predicted"/>
<keyword evidence="3" id="KW-1185">Reference proteome</keyword>
<feature type="region of interest" description="Disordered" evidence="1">
    <location>
        <begin position="18"/>
        <end position="39"/>
    </location>
</feature>
<evidence type="ECO:0000313" key="3">
    <source>
        <dbReference type="Proteomes" id="UP000035265"/>
    </source>
</evidence>
<reference evidence="2 3" key="1">
    <citation type="submission" date="2014-05" db="EMBL/GenBank/DDBJ databases">
        <title>Cellulosimicrobium funkei U11 genome.</title>
        <authorList>
            <person name="Hu C."/>
            <person name="Gong Y."/>
            <person name="Wan W."/>
            <person name="Jiang M."/>
        </authorList>
    </citation>
    <scope>NUCLEOTIDE SEQUENCE [LARGE SCALE GENOMIC DNA]</scope>
    <source>
        <strain evidence="2 3">U11</strain>
    </source>
</reference>
<dbReference type="Proteomes" id="UP000035265">
    <property type="component" value="Unassembled WGS sequence"/>
</dbReference>
<dbReference type="AlphaFoldDB" id="A0A0H2KN85"/>
<organism evidence="2 3">
    <name type="scientific">Cellulosimicrobium funkei</name>
    <dbReference type="NCBI Taxonomy" id="264251"/>
    <lineage>
        <taxon>Bacteria</taxon>
        <taxon>Bacillati</taxon>
        <taxon>Actinomycetota</taxon>
        <taxon>Actinomycetes</taxon>
        <taxon>Micrococcales</taxon>
        <taxon>Promicromonosporaceae</taxon>
        <taxon>Cellulosimicrobium</taxon>
    </lineage>
</organism>
<dbReference type="STRING" id="264251.FB00_11560"/>
<gene>
    <name evidence="2" type="ORF">FB00_11560</name>
</gene>
<evidence type="ECO:0000313" key="2">
    <source>
        <dbReference type="EMBL" id="KLN34633.1"/>
    </source>
</evidence>
<dbReference type="EMBL" id="JNBQ01000012">
    <property type="protein sequence ID" value="KLN34633.1"/>
    <property type="molecule type" value="Genomic_DNA"/>
</dbReference>
<comment type="caution">
    <text evidence="2">The sequence shown here is derived from an EMBL/GenBank/DDBJ whole genome shotgun (WGS) entry which is preliminary data.</text>
</comment>
<evidence type="ECO:0000256" key="1">
    <source>
        <dbReference type="SAM" id="MobiDB-lite"/>
    </source>
</evidence>